<dbReference type="RefSeq" id="WP_144333342.1">
    <property type="nucleotide sequence ID" value="NZ_VLPL01000005.1"/>
</dbReference>
<comment type="caution">
    <text evidence="2">The sequence shown here is derived from an EMBL/GenBank/DDBJ whole genome shotgun (WGS) entry which is preliminary data.</text>
</comment>
<evidence type="ECO:0000256" key="1">
    <source>
        <dbReference type="SAM" id="Phobius"/>
    </source>
</evidence>
<organism evidence="2 3">
    <name type="scientific">Fluviicola chungangensis</name>
    <dbReference type="NCBI Taxonomy" id="2597671"/>
    <lineage>
        <taxon>Bacteria</taxon>
        <taxon>Pseudomonadati</taxon>
        <taxon>Bacteroidota</taxon>
        <taxon>Flavobacteriia</taxon>
        <taxon>Flavobacteriales</taxon>
        <taxon>Crocinitomicaceae</taxon>
        <taxon>Fluviicola</taxon>
    </lineage>
</organism>
<dbReference type="OrthoDB" id="965859at2"/>
<dbReference type="AlphaFoldDB" id="A0A556MR43"/>
<keyword evidence="1" id="KW-0472">Membrane</keyword>
<proteinExistence type="predicted"/>
<reference evidence="2 3" key="1">
    <citation type="submission" date="2019-07" db="EMBL/GenBank/DDBJ databases">
        <authorList>
            <person name="Huq M.A."/>
        </authorList>
    </citation>
    <scope>NUCLEOTIDE SEQUENCE [LARGE SCALE GENOMIC DNA]</scope>
    <source>
        <strain evidence="2 3">MAH-3</strain>
    </source>
</reference>
<dbReference type="Proteomes" id="UP000316008">
    <property type="component" value="Unassembled WGS sequence"/>
</dbReference>
<keyword evidence="3" id="KW-1185">Reference proteome</keyword>
<keyword evidence="1" id="KW-1133">Transmembrane helix</keyword>
<feature type="transmembrane region" description="Helical" evidence="1">
    <location>
        <begin position="43"/>
        <end position="60"/>
    </location>
</feature>
<accession>A0A556MR43</accession>
<protein>
    <submittedName>
        <fullName evidence="2">Uncharacterized protein</fullName>
    </submittedName>
</protein>
<name>A0A556MR43_9FLAO</name>
<sequence>MEKDRLHILSKIERVEVSPFLFTRIHVKVREQVIDRLSTGKSVVYLAGIAMIIAVNVLVLRSMSASDKKTDLVSELNLAPSNQLYP</sequence>
<gene>
    <name evidence="2" type="ORF">FO442_11510</name>
</gene>
<keyword evidence="1" id="KW-0812">Transmembrane</keyword>
<evidence type="ECO:0000313" key="3">
    <source>
        <dbReference type="Proteomes" id="UP000316008"/>
    </source>
</evidence>
<dbReference type="EMBL" id="VLPL01000005">
    <property type="protein sequence ID" value="TSJ42387.1"/>
    <property type="molecule type" value="Genomic_DNA"/>
</dbReference>
<evidence type="ECO:0000313" key="2">
    <source>
        <dbReference type="EMBL" id="TSJ42387.1"/>
    </source>
</evidence>